<name>A0A841JA00_9SPHN</name>
<comment type="cofactor">
    <cofactor evidence="1">
        <name>Mg(2+)</name>
        <dbReference type="ChEBI" id="CHEBI:18420"/>
    </cofactor>
</comment>
<evidence type="ECO:0000256" key="6">
    <source>
        <dbReference type="ARBA" id="ARBA00022842"/>
    </source>
</evidence>
<comment type="similarity">
    <text evidence="2 10">Belongs to the TRAFAC class TrmE-Era-EngA-EngB-Septin-like GTPase superfamily. EngB GTPase family.</text>
</comment>
<dbReference type="InterPro" id="IPR006073">
    <property type="entry name" value="GTP-bd"/>
</dbReference>
<organism evidence="12 13">
    <name type="scientific">Sphingobium subterraneum</name>
    <dbReference type="NCBI Taxonomy" id="627688"/>
    <lineage>
        <taxon>Bacteria</taxon>
        <taxon>Pseudomonadati</taxon>
        <taxon>Pseudomonadota</taxon>
        <taxon>Alphaproteobacteria</taxon>
        <taxon>Sphingomonadales</taxon>
        <taxon>Sphingomonadaceae</taxon>
        <taxon>Sphingobium</taxon>
    </lineage>
</organism>
<feature type="domain" description="EngB-type G" evidence="11">
    <location>
        <begin position="39"/>
        <end position="219"/>
    </location>
</feature>
<evidence type="ECO:0000256" key="5">
    <source>
        <dbReference type="ARBA" id="ARBA00022741"/>
    </source>
</evidence>
<keyword evidence="8 10" id="KW-0717">Septation</keyword>
<evidence type="ECO:0000313" key="12">
    <source>
        <dbReference type="EMBL" id="MBB6124971.1"/>
    </source>
</evidence>
<dbReference type="PANTHER" id="PTHR11649">
    <property type="entry name" value="MSS1/TRME-RELATED GTP-BINDING PROTEIN"/>
    <property type="match status" value="1"/>
</dbReference>
<keyword evidence="3 10" id="KW-0132">Cell division</keyword>
<dbReference type="CDD" id="cd01876">
    <property type="entry name" value="YihA_EngB"/>
    <property type="match status" value="1"/>
</dbReference>
<evidence type="ECO:0000256" key="7">
    <source>
        <dbReference type="ARBA" id="ARBA00023134"/>
    </source>
</evidence>
<dbReference type="InterPro" id="IPR019987">
    <property type="entry name" value="GTP-bd_ribosome_bio_YsxC"/>
</dbReference>
<dbReference type="Proteomes" id="UP000552700">
    <property type="component" value="Unassembled WGS sequence"/>
</dbReference>
<evidence type="ECO:0000256" key="10">
    <source>
        <dbReference type="HAMAP-Rule" id="MF_00321"/>
    </source>
</evidence>
<protein>
    <recommendedName>
        <fullName evidence="10">Probable GTP-binding protein EngB</fullName>
    </recommendedName>
</protein>
<dbReference type="EMBL" id="JACIJP010000005">
    <property type="protein sequence ID" value="MBB6124971.1"/>
    <property type="molecule type" value="Genomic_DNA"/>
</dbReference>
<comment type="caution">
    <text evidence="12">The sequence shown here is derived from an EMBL/GenBank/DDBJ whole genome shotgun (WGS) entry which is preliminary data.</text>
</comment>
<keyword evidence="13" id="KW-1185">Reference proteome</keyword>
<keyword evidence="6" id="KW-0460">Magnesium</keyword>
<dbReference type="NCBIfam" id="TIGR03598">
    <property type="entry name" value="GTPase_YsxC"/>
    <property type="match status" value="1"/>
</dbReference>
<accession>A0A841JA00</accession>
<dbReference type="RefSeq" id="WP_343056739.1">
    <property type="nucleotide sequence ID" value="NZ_JACIJP010000005.1"/>
</dbReference>
<keyword evidence="9 10" id="KW-0131">Cell cycle</keyword>
<dbReference type="HAMAP" id="MF_00321">
    <property type="entry name" value="GTPase_EngB"/>
    <property type="match status" value="1"/>
</dbReference>
<evidence type="ECO:0000256" key="3">
    <source>
        <dbReference type="ARBA" id="ARBA00022618"/>
    </source>
</evidence>
<gene>
    <name evidence="10" type="primary">engB</name>
    <name evidence="12" type="ORF">FHS92_002728</name>
</gene>
<dbReference type="PANTHER" id="PTHR11649:SF13">
    <property type="entry name" value="ENGB-TYPE G DOMAIN-CONTAINING PROTEIN"/>
    <property type="match status" value="1"/>
</dbReference>
<evidence type="ECO:0000256" key="4">
    <source>
        <dbReference type="ARBA" id="ARBA00022723"/>
    </source>
</evidence>
<evidence type="ECO:0000256" key="1">
    <source>
        <dbReference type="ARBA" id="ARBA00001946"/>
    </source>
</evidence>
<dbReference type="Gene3D" id="3.40.50.300">
    <property type="entry name" value="P-loop containing nucleotide triphosphate hydrolases"/>
    <property type="match status" value="1"/>
</dbReference>
<dbReference type="GO" id="GO:0005829">
    <property type="term" value="C:cytosol"/>
    <property type="evidence" value="ECO:0007669"/>
    <property type="project" value="TreeGrafter"/>
</dbReference>
<dbReference type="GO" id="GO:0046872">
    <property type="term" value="F:metal ion binding"/>
    <property type="evidence" value="ECO:0007669"/>
    <property type="project" value="UniProtKB-KW"/>
</dbReference>
<keyword evidence="4" id="KW-0479">Metal-binding</keyword>
<dbReference type="GO" id="GO:0005525">
    <property type="term" value="F:GTP binding"/>
    <property type="evidence" value="ECO:0007669"/>
    <property type="project" value="UniProtKB-UniRule"/>
</dbReference>
<dbReference type="InterPro" id="IPR030393">
    <property type="entry name" value="G_ENGB_dom"/>
</dbReference>
<dbReference type="SUPFAM" id="SSF52540">
    <property type="entry name" value="P-loop containing nucleoside triphosphate hydrolases"/>
    <property type="match status" value="1"/>
</dbReference>
<sequence>MSDASAEFDILIEEARRVFAGPVTFLKSAPGLKFLPDPIVKEVAFAGRSNVGKSSLLNALANRSNLARTSNTPGRTQELNFFDVGAGEDRPPLFRLVDMPGYGYAKAPKDVIRQWRFLVNDYLRGRAVLKRTLVLIDSRHGIKDVDRDIMKMLDDAAVSYRLVLTKADKIKASELADVTARTQEEARKRPAAHPDILATSAEKGMGLAELRAAVLEALD</sequence>
<evidence type="ECO:0000259" key="11">
    <source>
        <dbReference type="PROSITE" id="PS51706"/>
    </source>
</evidence>
<comment type="function">
    <text evidence="10">Necessary for normal cell division and for the maintenance of normal septation.</text>
</comment>
<evidence type="ECO:0000313" key="13">
    <source>
        <dbReference type="Proteomes" id="UP000552700"/>
    </source>
</evidence>
<proteinExistence type="inferred from homology"/>
<dbReference type="Pfam" id="PF01926">
    <property type="entry name" value="MMR_HSR1"/>
    <property type="match status" value="1"/>
</dbReference>
<evidence type="ECO:0000256" key="8">
    <source>
        <dbReference type="ARBA" id="ARBA00023210"/>
    </source>
</evidence>
<evidence type="ECO:0000256" key="9">
    <source>
        <dbReference type="ARBA" id="ARBA00023306"/>
    </source>
</evidence>
<keyword evidence="7 10" id="KW-0342">GTP-binding</keyword>
<dbReference type="InterPro" id="IPR027417">
    <property type="entry name" value="P-loop_NTPase"/>
</dbReference>
<dbReference type="PROSITE" id="PS51706">
    <property type="entry name" value="G_ENGB"/>
    <property type="match status" value="1"/>
</dbReference>
<dbReference type="AlphaFoldDB" id="A0A841JA00"/>
<dbReference type="GO" id="GO:0000917">
    <property type="term" value="P:division septum assembly"/>
    <property type="evidence" value="ECO:0007669"/>
    <property type="project" value="UniProtKB-KW"/>
</dbReference>
<keyword evidence="5 10" id="KW-0547">Nucleotide-binding</keyword>
<evidence type="ECO:0000256" key="2">
    <source>
        <dbReference type="ARBA" id="ARBA00009638"/>
    </source>
</evidence>
<reference evidence="12 13" key="1">
    <citation type="submission" date="2020-08" db="EMBL/GenBank/DDBJ databases">
        <title>Genomic Encyclopedia of Type Strains, Phase IV (KMG-IV): sequencing the most valuable type-strain genomes for metagenomic binning, comparative biology and taxonomic classification.</title>
        <authorList>
            <person name="Goeker M."/>
        </authorList>
    </citation>
    <scope>NUCLEOTIDE SEQUENCE [LARGE SCALE GENOMIC DNA]</scope>
    <source>
        <strain evidence="12 13">DSM 102255</strain>
    </source>
</reference>